<dbReference type="EMBL" id="SACK01000002">
    <property type="protein sequence ID" value="RVU01957.1"/>
    <property type="molecule type" value="Genomic_DNA"/>
</dbReference>
<keyword evidence="1" id="KW-0472">Membrane</keyword>
<proteinExistence type="predicted"/>
<gene>
    <name evidence="2" type="ORF">EOD41_08370</name>
</gene>
<keyword evidence="3" id="KW-1185">Reference proteome</keyword>
<dbReference type="Pfam" id="PF12412">
    <property type="entry name" value="DUF3667"/>
    <property type="match status" value="1"/>
</dbReference>
<feature type="transmembrane region" description="Helical" evidence="1">
    <location>
        <begin position="169"/>
        <end position="191"/>
    </location>
</feature>
<dbReference type="OrthoDB" id="7446256at2"/>
<name>A0A3S2V9G1_9SPHI</name>
<dbReference type="AlphaFoldDB" id="A0A3S2V9G1"/>
<evidence type="ECO:0000313" key="2">
    <source>
        <dbReference type="EMBL" id="RVU01957.1"/>
    </source>
</evidence>
<feature type="transmembrane region" description="Helical" evidence="1">
    <location>
        <begin position="89"/>
        <end position="107"/>
    </location>
</feature>
<feature type="transmembrane region" description="Helical" evidence="1">
    <location>
        <begin position="242"/>
        <end position="267"/>
    </location>
</feature>
<comment type="caution">
    <text evidence="2">The sequence shown here is derived from an EMBL/GenBank/DDBJ whole genome shotgun (WGS) entry which is preliminary data.</text>
</comment>
<dbReference type="RefSeq" id="WP_127704321.1">
    <property type="nucleotide sequence ID" value="NZ_SACK01000002.1"/>
</dbReference>
<protein>
    <submittedName>
        <fullName evidence="2">DUF3667 domain-containing protein</fullName>
    </submittedName>
</protein>
<accession>A0A3S2V9G1</accession>
<dbReference type="InterPro" id="IPR022134">
    <property type="entry name" value="DUF3667"/>
</dbReference>
<feature type="transmembrane region" description="Helical" evidence="1">
    <location>
        <begin position="203"/>
        <end position="222"/>
    </location>
</feature>
<sequence length="315" mass="37177">MRYTVNTDAGECPSCGAAFQGKYCRNCGEKVFHPSDLGLKKFTSQTVDIFTHFDSKFLRSLKYLMLKPGFLVKAYITGNRVKYAKPMQVFVLANVLFYFVTHILGITDYSPNFGDHYYFGLSGYWIFQWTEGFDNYIASAIDQLGAWKQHQLHLSDKQFYYTFFENSWIYSKTFIILLIPLFSVATWVAYIRRFKYFGEAVIFVVYFLSFQLITFCVITLILNGFNVNIYQPFNWLFFKTPVYHVTNIFFNNSFEFQNLLLWFPYLYFAIQRVYKGHPLLTVIITFLLSKVLFFLTFGVYKKLLIVLTILLMHHV</sequence>
<dbReference type="Proteomes" id="UP000282759">
    <property type="component" value="Unassembled WGS sequence"/>
</dbReference>
<evidence type="ECO:0000313" key="3">
    <source>
        <dbReference type="Proteomes" id="UP000282759"/>
    </source>
</evidence>
<keyword evidence="1" id="KW-1133">Transmembrane helix</keyword>
<organism evidence="2 3">
    <name type="scientific">Mucilaginibacter limnophilus</name>
    <dbReference type="NCBI Taxonomy" id="1932778"/>
    <lineage>
        <taxon>Bacteria</taxon>
        <taxon>Pseudomonadati</taxon>
        <taxon>Bacteroidota</taxon>
        <taxon>Sphingobacteriia</taxon>
        <taxon>Sphingobacteriales</taxon>
        <taxon>Sphingobacteriaceae</taxon>
        <taxon>Mucilaginibacter</taxon>
    </lineage>
</organism>
<keyword evidence="1" id="KW-0812">Transmembrane</keyword>
<reference evidence="2 3" key="1">
    <citation type="submission" date="2019-01" db="EMBL/GenBank/DDBJ databases">
        <authorList>
            <person name="Chen W.-M."/>
        </authorList>
    </citation>
    <scope>NUCLEOTIDE SEQUENCE [LARGE SCALE GENOMIC DNA]</scope>
    <source>
        <strain evidence="2 3">YBJ-36</strain>
    </source>
</reference>
<evidence type="ECO:0000256" key="1">
    <source>
        <dbReference type="SAM" id="Phobius"/>
    </source>
</evidence>